<evidence type="ECO:0000256" key="6">
    <source>
        <dbReference type="ARBA" id="ARBA00022989"/>
    </source>
</evidence>
<dbReference type="InterPro" id="IPR051050">
    <property type="entry name" value="Lipid_II_flippase_MurJ/MviN"/>
</dbReference>
<dbReference type="GO" id="GO:0009252">
    <property type="term" value="P:peptidoglycan biosynthetic process"/>
    <property type="evidence" value="ECO:0007669"/>
    <property type="project" value="UniProtKB-KW"/>
</dbReference>
<feature type="transmembrane region" description="Helical" evidence="8">
    <location>
        <begin position="365"/>
        <end position="388"/>
    </location>
</feature>
<dbReference type="GO" id="GO:0008360">
    <property type="term" value="P:regulation of cell shape"/>
    <property type="evidence" value="ECO:0007669"/>
    <property type="project" value="UniProtKB-KW"/>
</dbReference>
<feature type="transmembrane region" description="Helical" evidence="8">
    <location>
        <begin position="248"/>
        <end position="269"/>
    </location>
</feature>
<keyword evidence="10" id="KW-1185">Reference proteome</keyword>
<keyword evidence="6 8" id="KW-1133">Transmembrane helix</keyword>
<organism evidence="9 10">
    <name type="scientific">Protaetiibacter larvae</name>
    <dbReference type="NCBI Taxonomy" id="2592654"/>
    <lineage>
        <taxon>Bacteria</taxon>
        <taxon>Bacillati</taxon>
        <taxon>Actinomycetota</taxon>
        <taxon>Actinomycetes</taxon>
        <taxon>Micrococcales</taxon>
        <taxon>Microbacteriaceae</taxon>
        <taxon>Protaetiibacter</taxon>
    </lineage>
</organism>
<dbReference type="RefSeq" id="WP_149324465.1">
    <property type="nucleotide sequence ID" value="NZ_CP043504.1"/>
</dbReference>
<evidence type="ECO:0000256" key="7">
    <source>
        <dbReference type="ARBA" id="ARBA00023136"/>
    </source>
</evidence>
<proteinExistence type="predicted"/>
<feature type="transmembrane region" description="Helical" evidence="8">
    <location>
        <begin position="172"/>
        <end position="194"/>
    </location>
</feature>
<feature type="transmembrane region" description="Helical" evidence="8">
    <location>
        <begin position="400"/>
        <end position="421"/>
    </location>
</feature>
<name>A0A5C1Y561_9MICO</name>
<feature type="transmembrane region" description="Helical" evidence="8">
    <location>
        <begin position="289"/>
        <end position="310"/>
    </location>
</feature>
<keyword evidence="5" id="KW-0573">Peptidoglycan synthesis</keyword>
<feature type="transmembrane region" description="Helical" evidence="8">
    <location>
        <begin position="463"/>
        <end position="491"/>
    </location>
</feature>
<evidence type="ECO:0000256" key="5">
    <source>
        <dbReference type="ARBA" id="ARBA00022984"/>
    </source>
</evidence>
<dbReference type="OrthoDB" id="9786339at2"/>
<evidence type="ECO:0008006" key="11">
    <source>
        <dbReference type="Google" id="ProtNLM"/>
    </source>
</evidence>
<evidence type="ECO:0000256" key="3">
    <source>
        <dbReference type="ARBA" id="ARBA00022692"/>
    </source>
</evidence>
<feature type="transmembrane region" description="Helical" evidence="8">
    <location>
        <begin position="427"/>
        <end position="451"/>
    </location>
</feature>
<dbReference type="EMBL" id="CP043504">
    <property type="protein sequence ID" value="QEO09034.1"/>
    <property type="molecule type" value="Genomic_DNA"/>
</dbReference>
<dbReference type="GO" id="GO:0034204">
    <property type="term" value="P:lipid translocation"/>
    <property type="evidence" value="ECO:0007669"/>
    <property type="project" value="TreeGrafter"/>
</dbReference>
<dbReference type="PANTHER" id="PTHR47019:SF1">
    <property type="entry name" value="LIPID II FLIPPASE MURJ"/>
    <property type="match status" value="1"/>
</dbReference>
<keyword evidence="4" id="KW-0133">Cell shape</keyword>
<feature type="transmembrane region" description="Helical" evidence="8">
    <location>
        <begin position="93"/>
        <end position="119"/>
    </location>
</feature>
<evidence type="ECO:0000313" key="9">
    <source>
        <dbReference type="EMBL" id="QEO09034.1"/>
    </source>
</evidence>
<dbReference type="GO" id="GO:0005886">
    <property type="term" value="C:plasma membrane"/>
    <property type="evidence" value="ECO:0007669"/>
    <property type="project" value="UniProtKB-SubCell"/>
</dbReference>
<evidence type="ECO:0000256" key="4">
    <source>
        <dbReference type="ARBA" id="ARBA00022960"/>
    </source>
</evidence>
<keyword evidence="2" id="KW-1003">Cell membrane</keyword>
<evidence type="ECO:0000256" key="8">
    <source>
        <dbReference type="SAM" id="Phobius"/>
    </source>
</evidence>
<feature type="transmembrane region" description="Helical" evidence="8">
    <location>
        <begin position="336"/>
        <end position="359"/>
    </location>
</feature>
<protein>
    <recommendedName>
        <fullName evidence="11">Murein biosynthesis integral membrane protein MurJ</fullName>
    </recommendedName>
</protein>
<keyword evidence="7 8" id="KW-0472">Membrane</keyword>
<feature type="transmembrane region" description="Helical" evidence="8">
    <location>
        <begin position="59"/>
        <end position="81"/>
    </location>
</feature>
<sequence>MAEPGAGPDIRRASARIASGTLVSRALGFVNAALLVWTIGAQNPGANAFGLANTLPTNIFALIAGGLMSAVLVPQIVRAAGHDDGGQAFVSRLLTLGITVFFVAGLAATLLAPVLVPLYTVEGRAFSAEAIQLAIALAYWCLPQVFFYAVYSLLGEVLNARGVFGPFTWAPVVNNLVMIVSLLSFGAIFGIAPAHDDPAGWTPQQIALLGGGATLGIAAQAVVLLLFWRRTGLRFRPDFHWRGVGLGATGKAAGWTFGMIVITQLTGLLQTNVASLAGPADPSIAVLNITWLLFVLPHSILTISIATPYFTRMSGHAHAGDLDQLRLDLSSSLRTILVLVTGAGAAIATAALPFGAFFGRDPGEIVGISSVLIAYLVGLVPFSTMFVLQRTFFALGDTRTPFLVQLVQAATFTLGATAAALFAPPSLIAVCIALATALASTAQALTLALVLRRRLGGVDGRRILARLALFLAAAVLAIGAGTGVLALLGGFSRGFAVAGPGSAFVSIILIGGVVLLVYGLVLSLTRVPELRAGLTPLRGLVARVRRRS</sequence>
<dbReference type="Pfam" id="PF03023">
    <property type="entry name" value="MurJ"/>
    <property type="match status" value="1"/>
</dbReference>
<dbReference type="GO" id="GO:0015648">
    <property type="term" value="F:lipid-linked peptidoglycan transporter activity"/>
    <property type="evidence" value="ECO:0007669"/>
    <property type="project" value="TreeGrafter"/>
</dbReference>
<evidence type="ECO:0000256" key="1">
    <source>
        <dbReference type="ARBA" id="ARBA00004651"/>
    </source>
</evidence>
<feature type="transmembrane region" description="Helical" evidence="8">
    <location>
        <begin position="503"/>
        <end position="524"/>
    </location>
</feature>
<feature type="transmembrane region" description="Helical" evidence="8">
    <location>
        <begin position="206"/>
        <end position="228"/>
    </location>
</feature>
<dbReference type="KEGG" id="lyk:FLP23_02780"/>
<dbReference type="PANTHER" id="PTHR47019">
    <property type="entry name" value="LIPID II FLIPPASE MURJ"/>
    <property type="match status" value="1"/>
</dbReference>
<dbReference type="Proteomes" id="UP000322159">
    <property type="component" value="Chromosome"/>
</dbReference>
<accession>A0A5C1Y561</accession>
<gene>
    <name evidence="9" type="ORF">FLP23_02780</name>
</gene>
<comment type="subcellular location">
    <subcellularLocation>
        <location evidence="1">Cell membrane</location>
        <topology evidence="1">Multi-pass membrane protein</topology>
    </subcellularLocation>
</comment>
<evidence type="ECO:0000256" key="2">
    <source>
        <dbReference type="ARBA" id="ARBA00022475"/>
    </source>
</evidence>
<feature type="transmembrane region" description="Helical" evidence="8">
    <location>
        <begin position="131"/>
        <end position="151"/>
    </location>
</feature>
<dbReference type="InterPro" id="IPR004268">
    <property type="entry name" value="MurJ"/>
</dbReference>
<dbReference type="PRINTS" id="PR01806">
    <property type="entry name" value="VIRFACTRMVIN"/>
</dbReference>
<reference evidence="9 10" key="1">
    <citation type="submission" date="2019-09" db="EMBL/GenBank/DDBJ databases">
        <title>Genome sequencing of strain KACC 19322.</title>
        <authorList>
            <person name="Heo J."/>
            <person name="Kim S.-J."/>
            <person name="Kim J.-S."/>
            <person name="Hong S.-B."/>
            <person name="Kwon S.-W."/>
        </authorList>
    </citation>
    <scope>NUCLEOTIDE SEQUENCE [LARGE SCALE GENOMIC DNA]</scope>
    <source>
        <strain evidence="9 10">KACC 19322</strain>
    </source>
</reference>
<keyword evidence="3 8" id="KW-0812">Transmembrane</keyword>
<feature type="transmembrane region" description="Helical" evidence="8">
    <location>
        <begin position="21"/>
        <end position="39"/>
    </location>
</feature>
<evidence type="ECO:0000313" key="10">
    <source>
        <dbReference type="Proteomes" id="UP000322159"/>
    </source>
</evidence>
<dbReference type="AlphaFoldDB" id="A0A5C1Y561"/>